<dbReference type="KEGG" id="btab:109032007"/>
<name>A0A9P0EXY7_BEMTA</name>
<proteinExistence type="predicted"/>
<dbReference type="AlphaFoldDB" id="A0A9P0EXY7"/>
<dbReference type="OrthoDB" id="6782816at2759"/>
<gene>
    <name evidence="1" type="ORF">BEMITA_LOCUS3247</name>
</gene>
<dbReference type="EMBL" id="OU963863">
    <property type="protein sequence ID" value="CAH0383840.1"/>
    <property type="molecule type" value="Genomic_DNA"/>
</dbReference>
<dbReference type="Proteomes" id="UP001152759">
    <property type="component" value="Chromosome 2"/>
</dbReference>
<evidence type="ECO:0000313" key="2">
    <source>
        <dbReference type="Proteomes" id="UP001152759"/>
    </source>
</evidence>
<sequence length="105" mass="11973">MPHLDEEVMSTIIEREIAVVKADIKEEIKQSKAHTSFPLAKNEDSIINEVLERQRRSTNIIVFNLSDDSNLETDLLFVKDLLAPSELDLSKIRVSRIGIKEQKQG</sequence>
<organism evidence="1 2">
    <name type="scientific">Bemisia tabaci</name>
    <name type="common">Sweetpotato whitefly</name>
    <name type="synonym">Aleurodes tabaci</name>
    <dbReference type="NCBI Taxonomy" id="7038"/>
    <lineage>
        <taxon>Eukaryota</taxon>
        <taxon>Metazoa</taxon>
        <taxon>Ecdysozoa</taxon>
        <taxon>Arthropoda</taxon>
        <taxon>Hexapoda</taxon>
        <taxon>Insecta</taxon>
        <taxon>Pterygota</taxon>
        <taxon>Neoptera</taxon>
        <taxon>Paraneoptera</taxon>
        <taxon>Hemiptera</taxon>
        <taxon>Sternorrhyncha</taxon>
        <taxon>Aleyrodoidea</taxon>
        <taxon>Aleyrodidae</taxon>
        <taxon>Aleyrodinae</taxon>
        <taxon>Bemisia</taxon>
    </lineage>
</organism>
<reference evidence="1" key="1">
    <citation type="submission" date="2021-12" db="EMBL/GenBank/DDBJ databases">
        <authorList>
            <person name="King R."/>
        </authorList>
    </citation>
    <scope>NUCLEOTIDE SEQUENCE</scope>
</reference>
<keyword evidence="2" id="KW-1185">Reference proteome</keyword>
<evidence type="ECO:0000313" key="1">
    <source>
        <dbReference type="EMBL" id="CAH0383840.1"/>
    </source>
</evidence>
<accession>A0A9P0EXY7</accession>
<protein>
    <submittedName>
        <fullName evidence="1">Uncharacterized protein</fullName>
    </submittedName>
</protein>